<dbReference type="Proteomes" id="UP000266385">
    <property type="component" value="Unassembled WGS sequence"/>
</dbReference>
<dbReference type="Pfam" id="PF13759">
    <property type="entry name" value="2OG-FeII_Oxy_5"/>
    <property type="match status" value="1"/>
</dbReference>
<dbReference type="InterPro" id="IPR012668">
    <property type="entry name" value="CHP02466"/>
</dbReference>
<name>A0A399RG62_9PROT</name>
<accession>A0A399RG62</accession>
<keyword evidence="2" id="KW-1185">Reference proteome</keyword>
<dbReference type="SUPFAM" id="SSF51197">
    <property type="entry name" value="Clavaminate synthase-like"/>
    <property type="match status" value="1"/>
</dbReference>
<dbReference type="RefSeq" id="WP_119375876.1">
    <property type="nucleotide sequence ID" value="NZ_QWFX01000006.1"/>
</dbReference>
<organism evidence="1 2">
    <name type="scientific">Henriciella mobilis</name>
    <dbReference type="NCBI Taxonomy" id="2305467"/>
    <lineage>
        <taxon>Bacteria</taxon>
        <taxon>Pseudomonadati</taxon>
        <taxon>Pseudomonadota</taxon>
        <taxon>Alphaproteobacteria</taxon>
        <taxon>Hyphomonadales</taxon>
        <taxon>Hyphomonadaceae</taxon>
        <taxon>Henriciella</taxon>
    </lineage>
</organism>
<dbReference type="EMBL" id="QWFX01000006">
    <property type="protein sequence ID" value="RIJ30566.1"/>
    <property type="molecule type" value="Genomic_DNA"/>
</dbReference>
<protein>
    <recommendedName>
        <fullName evidence="3">Fe2OG dioxygenase domain-containing protein</fullName>
    </recommendedName>
</protein>
<comment type="caution">
    <text evidence="1">The sequence shown here is derived from an EMBL/GenBank/DDBJ whole genome shotgun (WGS) entry which is preliminary data.</text>
</comment>
<dbReference type="OrthoDB" id="9783136at2"/>
<evidence type="ECO:0008006" key="3">
    <source>
        <dbReference type="Google" id="ProtNLM"/>
    </source>
</evidence>
<dbReference type="NCBIfam" id="TIGR02466">
    <property type="entry name" value="TIGR02466 family protein"/>
    <property type="match status" value="1"/>
</dbReference>
<evidence type="ECO:0000313" key="2">
    <source>
        <dbReference type="Proteomes" id="UP000266385"/>
    </source>
</evidence>
<dbReference type="Gene3D" id="2.60.120.620">
    <property type="entry name" value="q2cbj1_9rhob like domain"/>
    <property type="match status" value="1"/>
</dbReference>
<reference evidence="1 2" key="1">
    <citation type="submission" date="2018-08" db="EMBL/GenBank/DDBJ databases">
        <title>Henriciella mobilis sp. nov., isolated from seawater.</title>
        <authorList>
            <person name="Cheng H."/>
            <person name="Wu Y.-H."/>
            <person name="Xu X.-W."/>
            <person name="Guo L.-L."/>
        </authorList>
    </citation>
    <scope>NUCLEOTIDE SEQUENCE [LARGE SCALE GENOMIC DNA]</scope>
    <source>
        <strain evidence="1 2">JN25</strain>
    </source>
</reference>
<evidence type="ECO:0000313" key="1">
    <source>
        <dbReference type="EMBL" id="RIJ30566.1"/>
    </source>
</evidence>
<sequence length="203" mass="22922">MTIRALFPTSLYTARLPDDDWREALEEACWMVEDGDAAGHAWCEEKGYPGYTSYASLDDLPARATAFELLAEWLEEQAWTFAKGLHWDVDRKQLSLDAIWVNILGEDGHHSGHIHPGSIISGTVYITMPDGAGDIRFEDPRLPMMMAAPPETDDAPEAARRFVYVPPKAGDLLMWESWLRHEVMPGRTEDARISVSFNFGLKR</sequence>
<proteinExistence type="predicted"/>
<gene>
    <name evidence="1" type="ORF">D1223_08055</name>
</gene>
<dbReference type="AlphaFoldDB" id="A0A399RG62"/>